<dbReference type="Pfam" id="PF00392">
    <property type="entry name" value="GntR"/>
    <property type="match status" value="2"/>
</dbReference>
<evidence type="ECO:0000313" key="6">
    <source>
        <dbReference type="Proteomes" id="UP000199111"/>
    </source>
</evidence>
<dbReference type="SMART" id="SM00345">
    <property type="entry name" value="HTH_GNTR"/>
    <property type="match status" value="2"/>
</dbReference>
<dbReference type="InterPro" id="IPR036390">
    <property type="entry name" value="WH_DNA-bd_sf"/>
</dbReference>
<evidence type="ECO:0000256" key="1">
    <source>
        <dbReference type="ARBA" id="ARBA00023015"/>
    </source>
</evidence>
<sequence length="196" mass="21784">MAVLDHEGDTHLYVQIADVIRRRILAGGLAPGDAVPSETELRREFGVARTTARRAIRVLRDEGLIHTAQGEGTFVGPAGQTRRKPHKTALYQMIAKSLVRRIRHGDLKPRRPIPSESALMQQHGVARETVRRAIGLLREQGWVYTVPHRGTYVSQPEEWPDSAKFPPPVTEAERERALAGTEGIGPILDGLWAEGR</sequence>
<evidence type="ECO:0000259" key="4">
    <source>
        <dbReference type="PROSITE" id="PS50949"/>
    </source>
</evidence>
<organism evidence="5 6">
    <name type="scientific">Streptosporangium canum</name>
    <dbReference type="NCBI Taxonomy" id="324952"/>
    <lineage>
        <taxon>Bacteria</taxon>
        <taxon>Bacillati</taxon>
        <taxon>Actinomycetota</taxon>
        <taxon>Actinomycetes</taxon>
        <taxon>Streptosporangiales</taxon>
        <taxon>Streptosporangiaceae</taxon>
        <taxon>Streptosporangium</taxon>
    </lineage>
</organism>
<dbReference type="InterPro" id="IPR050679">
    <property type="entry name" value="Bact_HTH_transcr_reg"/>
</dbReference>
<dbReference type="PANTHER" id="PTHR44846">
    <property type="entry name" value="MANNOSYL-D-GLYCERATE TRANSPORT/METABOLISM SYSTEM REPRESSOR MNGR-RELATED"/>
    <property type="match status" value="1"/>
</dbReference>
<keyword evidence="3" id="KW-0804">Transcription</keyword>
<keyword evidence="1" id="KW-0805">Transcription regulation</keyword>
<name>A0A1I3UGA3_9ACTN</name>
<dbReference type="SUPFAM" id="SSF46785">
    <property type="entry name" value="Winged helix' DNA-binding domain"/>
    <property type="match status" value="2"/>
</dbReference>
<dbReference type="GO" id="GO:0003677">
    <property type="term" value="F:DNA binding"/>
    <property type="evidence" value="ECO:0007669"/>
    <property type="project" value="UniProtKB-KW"/>
</dbReference>
<feature type="domain" description="HTH gntR-type" evidence="4">
    <location>
        <begin position="88"/>
        <end position="156"/>
    </location>
</feature>
<dbReference type="CDD" id="cd07377">
    <property type="entry name" value="WHTH_GntR"/>
    <property type="match status" value="2"/>
</dbReference>
<proteinExistence type="predicted"/>
<reference evidence="6" key="1">
    <citation type="submission" date="2016-10" db="EMBL/GenBank/DDBJ databases">
        <authorList>
            <person name="Varghese N."/>
            <person name="Submissions S."/>
        </authorList>
    </citation>
    <scope>NUCLEOTIDE SEQUENCE [LARGE SCALE GENOMIC DNA]</scope>
    <source>
        <strain evidence="6">CGMCC 4.2126</strain>
    </source>
</reference>
<dbReference type="InterPro" id="IPR000524">
    <property type="entry name" value="Tscrpt_reg_HTH_GntR"/>
</dbReference>
<dbReference type="PANTHER" id="PTHR44846:SF1">
    <property type="entry name" value="MANNOSYL-D-GLYCERATE TRANSPORT_METABOLISM SYSTEM REPRESSOR MNGR-RELATED"/>
    <property type="match status" value="1"/>
</dbReference>
<evidence type="ECO:0000256" key="3">
    <source>
        <dbReference type="ARBA" id="ARBA00023163"/>
    </source>
</evidence>
<dbReference type="EMBL" id="FOQY01000012">
    <property type="protein sequence ID" value="SFJ80807.1"/>
    <property type="molecule type" value="Genomic_DNA"/>
</dbReference>
<dbReference type="Proteomes" id="UP000199111">
    <property type="component" value="Unassembled WGS sequence"/>
</dbReference>
<evidence type="ECO:0000313" key="5">
    <source>
        <dbReference type="EMBL" id="SFJ80807.1"/>
    </source>
</evidence>
<dbReference type="GO" id="GO:0003700">
    <property type="term" value="F:DNA-binding transcription factor activity"/>
    <property type="evidence" value="ECO:0007669"/>
    <property type="project" value="InterPro"/>
</dbReference>
<gene>
    <name evidence="5" type="ORF">SAMN05216275_112201</name>
</gene>
<protein>
    <submittedName>
        <fullName evidence="5">Regulatory protein, gntR family</fullName>
    </submittedName>
</protein>
<dbReference type="Gene3D" id="1.10.10.10">
    <property type="entry name" value="Winged helix-like DNA-binding domain superfamily/Winged helix DNA-binding domain"/>
    <property type="match status" value="2"/>
</dbReference>
<evidence type="ECO:0000256" key="2">
    <source>
        <dbReference type="ARBA" id="ARBA00023125"/>
    </source>
</evidence>
<keyword evidence="6" id="KW-1185">Reference proteome</keyword>
<feature type="domain" description="HTH gntR-type" evidence="4">
    <location>
        <begin position="10"/>
        <end position="78"/>
    </location>
</feature>
<dbReference type="PRINTS" id="PR00035">
    <property type="entry name" value="HTHGNTR"/>
</dbReference>
<keyword evidence="2" id="KW-0238">DNA-binding</keyword>
<dbReference type="GO" id="GO:0045892">
    <property type="term" value="P:negative regulation of DNA-templated transcription"/>
    <property type="evidence" value="ECO:0007669"/>
    <property type="project" value="TreeGrafter"/>
</dbReference>
<dbReference type="InterPro" id="IPR036388">
    <property type="entry name" value="WH-like_DNA-bd_sf"/>
</dbReference>
<dbReference type="AlphaFoldDB" id="A0A1I3UGA3"/>
<accession>A0A1I3UGA3</accession>
<dbReference type="PROSITE" id="PS50949">
    <property type="entry name" value="HTH_GNTR"/>
    <property type="match status" value="2"/>
</dbReference>